<dbReference type="CDD" id="cd05013">
    <property type="entry name" value="SIS_RpiR"/>
    <property type="match status" value="1"/>
</dbReference>
<evidence type="ECO:0000256" key="3">
    <source>
        <dbReference type="ARBA" id="ARBA00023163"/>
    </source>
</evidence>
<dbReference type="Pfam" id="PF01418">
    <property type="entry name" value="HTH_6"/>
    <property type="match status" value="1"/>
</dbReference>
<dbReference type="InterPro" id="IPR047640">
    <property type="entry name" value="RpiR-like"/>
</dbReference>
<dbReference type="InterPro" id="IPR009057">
    <property type="entry name" value="Homeodomain-like_sf"/>
</dbReference>
<dbReference type="GO" id="GO:0003677">
    <property type="term" value="F:DNA binding"/>
    <property type="evidence" value="ECO:0007669"/>
    <property type="project" value="UniProtKB-KW"/>
</dbReference>
<dbReference type="PROSITE" id="PS51071">
    <property type="entry name" value="HTH_RPIR"/>
    <property type="match status" value="1"/>
</dbReference>
<dbReference type="Pfam" id="PF01380">
    <property type="entry name" value="SIS"/>
    <property type="match status" value="1"/>
</dbReference>
<dbReference type="PANTHER" id="PTHR30514">
    <property type="entry name" value="GLUCOKINASE"/>
    <property type="match status" value="1"/>
</dbReference>
<evidence type="ECO:0000259" key="4">
    <source>
        <dbReference type="PROSITE" id="PS51071"/>
    </source>
</evidence>
<keyword evidence="3" id="KW-0804">Transcription</keyword>
<comment type="caution">
    <text evidence="6">The sequence shown here is derived from an EMBL/GenBank/DDBJ whole genome shotgun (WGS) entry which is preliminary data.</text>
</comment>
<accession>A0ABV2GST1</accession>
<dbReference type="Gene3D" id="3.40.50.10490">
    <property type="entry name" value="Glucose-6-phosphate isomerase like protein, domain 1"/>
    <property type="match status" value="1"/>
</dbReference>
<gene>
    <name evidence="6" type="ORF">ABID19_004399</name>
</gene>
<dbReference type="InterPro" id="IPR001347">
    <property type="entry name" value="SIS_dom"/>
</dbReference>
<dbReference type="RefSeq" id="WP_354492999.1">
    <property type="nucleotide sequence ID" value="NZ_JBEPMC010000007.1"/>
</dbReference>
<proteinExistence type="predicted"/>
<dbReference type="InterPro" id="IPR000281">
    <property type="entry name" value="HTH_RpiR"/>
</dbReference>
<evidence type="ECO:0000259" key="5">
    <source>
        <dbReference type="PROSITE" id="PS51464"/>
    </source>
</evidence>
<dbReference type="SUPFAM" id="SSF53697">
    <property type="entry name" value="SIS domain"/>
    <property type="match status" value="1"/>
</dbReference>
<dbReference type="Gene3D" id="1.10.10.10">
    <property type="entry name" value="Winged helix-like DNA-binding domain superfamily/Winged helix DNA-binding domain"/>
    <property type="match status" value="1"/>
</dbReference>
<organism evidence="6 7">
    <name type="scientific">Mesorhizobium robiniae</name>
    <dbReference type="NCBI Taxonomy" id="559315"/>
    <lineage>
        <taxon>Bacteria</taxon>
        <taxon>Pseudomonadati</taxon>
        <taxon>Pseudomonadota</taxon>
        <taxon>Alphaproteobacteria</taxon>
        <taxon>Hyphomicrobiales</taxon>
        <taxon>Phyllobacteriaceae</taxon>
        <taxon>Mesorhizobium</taxon>
    </lineage>
</organism>
<evidence type="ECO:0000313" key="7">
    <source>
        <dbReference type="Proteomes" id="UP001549204"/>
    </source>
</evidence>
<feature type="domain" description="SIS" evidence="5">
    <location>
        <begin position="221"/>
        <end position="361"/>
    </location>
</feature>
<dbReference type="EMBL" id="JBEPMC010000007">
    <property type="protein sequence ID" value="MET3581353.1"/>
    <property type="molecule type" value="Genomic_DNA"/>
</dbReference>
<evidence type="ECO:0000313" key="6">
    <source>
        <dbReference type="EMBL" id="MET3581353.1"/>
    </source>
</evidence>
<reference evidence="6 7" key="1">
    <citation type="submission" date="2024-06" db="EMBL/GenBank/DDBJ databases">
        <title>Genomic Encyclopedia of Type Strains, Phase IV (KMG-IV): sequencing the most valuable type-strain genomes for metagenomic binning, comparative biology and taxonomic classification.</title>
        <authorList>
            <person name="Goeker M."/>
        </authorList>
    </citation>
    <scope>NUCLEOTIDE SEQUENCE [LARGE SCALE GENOMIC DNA]</scope>
    <source>
        <strain evidence="6 7">DSM 100022</strain>
    </source>
</reference>
<dbReference type="PANTHER" id="PTHR30514:SF18">
    <property type="entry name" value="RPIR-FAMILY TRANSCRIPTIONAL REGULATOR"/>
    <property type="match status" value="1"/>
</dbReference>
<sequence length="361" mass="39110">MIGLIESSACTNSVCKISQSCEVFAASISWGASDPHSWPALEDMKIQAKTSLRSMKSNQRPRKPAFGAPASWAVASATPDKRIVSDRLEGSEQNYDGGEVSRILENLAAELELLPVQLRAAARFVLAHPKDVALKTMREQASLAGVSHSTMVRFAEWLGFDGYTELKTIFAAWLRQNAKAPEQISYPSEPVSTDCGNTTDWLRRQVARLGAQPNIERNVRAAEILAGAQRVISVGIGPQQLAVASHFVEVLRSLGRTAFVFDAAQPLVVHALKDVGPRDAILAIGMEPCIKQTLAVARYAKRRGVQIVAIVDQRQSPIEQYAQAVIVIAQAENRVPSLAPVIASVEILAALIEQSVSSEPK</sequence>
<keyword evidence="1" id="KW-0805">Transcription regulation</keyword>
<keyword evidence="7" id="KW-1185">Reference proteome</keyword>
<dbReference type="SUPFAM" id="SSF46689">
    <property type="entry name" value="Homeodomain-like"/>
    <property type="match status" value="1"/>
</dbReference>
<dbReference type="InterPro" id="IPR035472">
    <property type="entry name" value="RpiR-like_SIS"/>
</dbReference>
<name>A0ABV2GST1_9HYPH</name>
<dbReference type="InterPro" id="IPR036388">
    <property type="entry name" value="WH-like_DNA-bd_sf"/>
</dbReference>
<feature type="domain" description="HTH rpiR-type" evidence="4">
    <location>
        <begin position="101"/>
        <end position="177"/>
    </location>
</feature>
<dbReference type="Proteomes" id="UP001549204">
    <property type="component" value="Unassembled WGS sequence"/>
</dbReference>
<dbReference type="PROSITE" id="PS51464">
    <property type="entry name" value="SIS"/>
    <property type="match status" value="1"/>
</dbReference>
<dbReference type="InterPro" id="IPR046348">
    <property type="entry name" value="SIS_dom_sf"/>
</dbReference>
<evidence type="ECO:0000256" key="2">
    <source>
        <dbReference type="ARBA" id="ARBA00023125"/>
    </source>
</evidence>
<evidence type="ECO:0000256" key="1">
    <source>
        <dbReference type="ARBA" id="ARBA00023015"/>
    </source>
</evidence>
<protein>
    <submittedName>
        <fullName evidence="6">DNA-binding MurR/RpiR family transcriptional regulator</fullName>
    </submittedName>
</protein>
<keyword evidence="2 6" id="KW-0238">DNA-binding</keyword>